<evidence type="ECO:0000313" key="4">
    <source>
        <dbReference type="Proteomes" id="UP000683360"/>
    </source>
</evidence>
<comment type="caution">
    <text evidence="3">The sequence shown here is derived from an EMBL/GenBank/DDBJ whole genome shotgun (WGS) entry which is preliminary data.</text>
</comment>
<gene>
    <name evidence="3" type="ORF">MEDL_65923</name>
</gene>
<dbReference type="PANTHER" id="PTHR23011:SF38">
    <property type="entry name" value="CYCLIC NUCLEOTIDE-BINDING DOMAIN-CONTAINING PROTEIN"/>
    <property type="match status" value="1"/>
</dbReference>
<feature type="compositionally biased region" description="Acidic residues" evidence="1">
    <location>
        <begin position="24"/>
        <end position="44"/>
    </location>
</feature>
<feature type="domain" description="Cyclic nucleotide-binding" evidence="2">
    <location>
        <begin position="505"/>
        <end position="560"/>
    </location>
</feature>
<feature type="region of interest" description="Disordered" evidence="1">
    <location>
        <begin position="401"/>
        <end position="444"/>
    </location>
</feature>
<feature type="domain" description="Cyclic nucleotide-binding" evidence="2">
    <location>
        <begin position="166"/>
        <end position="265"/>
    </location>
</feature>
<dbReference type="InterPro" id="IPR018490">
    <property type="entry name" value="cNMP-bd_dom_sf"/>
</dbReference>
<evidence type="ECO:0000256" key="1">
    <source>
        <dbReference type="SAM" id="MobiDB-lite"/>
    </source>
</evidence>
<dbReference type="InterPro" id="IPR014710">
    <property type="entry name" value="RmlC-like_jellyroll"/>
</dbReference>
<dbReference type="OrthoDB" id="166212at2759"/>
<feature type="compositionally biased region" description="Basic and acidic residues" evidence="1">
    <location>
        <begin position="1"/>
        <end position="23"/>
    </location>
</feature>
<sequence length="616" mass="71597">MDDPELIRLDTPTRDLWPPKDPNEEVEEEDEESEEEDETEEEEQPYVKFRRMARAVKMLIHVCHVCKSLLVTSVSQESWFALLDNLIAVTTLQQSQKKGREFVRLVQNGAGKFMQLTFDLNDYKQQKQTEGLFTDEIRDIMRQRPGTRKQDKVDEVVKCLKSMSKQFREYPFTVQRKIVQYSFYDKYKHNRVILREGLAPDGIYFNVSGTLITKPEGRKNTEEIHPGDKFGEEDLICGCARRSTVITRHEVELLFLHRFDYMDIFDMAADSNDEKNLEICKKNEVLRHFPLEKLAENPGTWSVLKYKYGRLMVKDSNDVEWIYVIKSVTESAYKSANYHPGQRRGLVSAPPTYGHRRCLDDLAYKSFPETPRNYQTLESVIGKREPLKQITNDVKLPTLQVINSAKSSKRRDSEDDDEENDTKNSAREPEEKTENEHVTIEDLKPITESKTSFYQKTGTRNMVNLLPRAKSEMSSLLSRSGSRMKIEKSQYESSVKSLSERQKSVVKKRELPPFVQVEVLHPGQSFGLLSLLEPSQRGPSVSLVSGECEVLAINKKFFNKNCDDAMKSLIILKEKPFPPQQELVDRLDISMQWDEFKHDTVKDFMDNLTRMKEIKR</sequence>
<feature type="region of interest" description="Disordered" evidence="1">
    <location>
        <begin position="1"/>
        <end position="45"/>
    </location>
</feature>
<dbReference type="PANTHER" id="PTHR23011">
    <property type="entry name" value="CYCLIC NUCLEOTIDE-BINDING DOMAIN CONTAINING PROTEIN"/>
    <property type="match status" value="1"/>
</dbReference>
<dbReference type="CDD" id="cd00038">
    <property type="entry name" value="CAP_ED"/>
    <property type="match status" value="1"/>
</dbReference>
<dbReference type="Gene3D" id="2.60.120.10">
    <property type="entry name" value="Jelly Rolls"/>
    <property type="match status" value="2"/>
</dbReference>
<name>A0A8S3V9U2_MYTED</name>
<evidence type="ECO:0000313" key="3">
    <source>
        <dbReference type="EMBL" id="CAG2254442.1"/>
    </source>
</evidence>
<protein>
    <recommendedName>
        <fullName evidence="2">Cyclic nucleotide-binding domain-containing protein</fullName>
    </recommendedName>
</protein>
<organism evidence="3 4">
    <name type="scientific">Mytilus edulis</name>
    <name type="common">Blue mussel</name>
    <dbReference type="NCBI Taxonomy" id="6550"/>
    <lineage>
        <taxon>Eukaryota</taxon>
        <taxon>Metazoa</taxon>
        <taxon>Spiralia</taxon>
        <taxon>Lophotrochozoa</taxon>
        <taxon>Mollusca</taxon>
        <taxon>Bivalvia</taxon>
        <taxon>Autobranchia</taxon>
        <taxon>Pteriomorphia</taxon>
        <taxon>Mytilida</taxon>
        <taxon>Mytiloidea</taxon>
        <taxon>Mytilidae</taxon>
        <taxon>Mytilinae</taxon>
        <taxon>Mytilus</taxon>
    </lineage>
</organism>
<reference evidence="3" key="1">
    <citation type="submission" date="2021-03" db="EMBL/GenBank/DDBJ databases">
        <authorList>
            <person name="Bekaert M."/>
        </authorList>
    </citation>
    <scope>NUCLEOTIDE SEQUENCE</scope>
</reference>
<dbReference type="SUPFAM" id="SSF51206">
    <property type="entry name" value="cAMP-binding domain-like"/>
    <property type="match status" value="2"/>
</dbReference>
<dbReference type="Pfam" id="PF00027">
    <property type="entry name" value="cNMP_binding"/>
    <property type="match status" value="1"/>
</dbReference>
<dbReference type="EMBL" id="CAJPWZ010003244">
    <property type="protein sequence ID" value="CAG2254442.1"/>
    <property type="molecule type" value="Genomic_DNA"/>
</dbReference>
<proteinExistence type="predicted"/>
<accession>A0A8S3V9U2</accession>
<keyword evidence="4" id="KW-1185">Reference proteome</keyword>
<feature type="compositionally biased region" description="Basic and acidic residues" evidence="1">
    <location>
        <begin position="421"/>
        <end position="444"/>
    </location>
</feature>
<dbReference type="InterPro" id="IPR000595">
    <property type="entry name" value="cNMP-bd_dom"/>
</dbReference>
<dbReference type="PROSITE" id="PS50042">
    <property type="entry name" value="CNMP_BINDING_3"/>
    <property type="match status" value="2"/>
</dbReference>
<dbReference type="AlphaFoldDB" id="A0A8S3V9U2"/>
<dbReference type="Proteomes" id="UP000683360">
    <property type="component" value="Unassembled WGS sequence"/>
</dbReference>
<evidence type="ECO:0000259" key="2">
    <source>
        <dbReference type="PROSITE" id="PS50042"/>
    </source>
</evidence>